<accession>A0A6B9ZKB0</accession>
<evidence type="ECO:0000313" key="1">
    <source>
        <dbReference type="EMBL" id="QHS61063.1"/>
    </source>
</evidence>
<name>A0A6B9ZKB0_9BACT</name>
<sequence>MPKMLSTGTLQEIDTQHYGNKCKVMEQIMLARYELFIQKGIITHATSSMNTLALEERYGAGMRSRFREMFNKIGFPKTTPDKRKNHLQ</sequence>
<evidence type="ECO:0000313" key="2">
    <source>
        <dbReference type="Proteomes" id="UP000476411"/>
    </source>
</evidence>
<dbReference type="EMBL" id="CP048113">
    <property type="protein sequence ID" value="QHS61063.1"/>
    <property type="molecule type" value="Genomic_DNA"/>
</dbReference>
<dbReference type="AlphaFoldDB" id="A0A6B9ZKB0"/>
<keyword evidence="2" id="KW-1185">Reference proteome</keyword>
<dbReference type="RefSeq" id="WP_162332741.1">
    <property type="nucleotide sequence ID" value="NZ_CP048113.1"/>
</dbReference>
<gene>
    <name evidence="1" type="ORF">GWR21_16085</name>
</gene>
<dbReference type="Proteomes" id="UP000476411">
    <property type="component" value="Chromosome"/>
</dbReference>
<protein>
    <submittedName>
        <fullName evidence="1">Uncharacterized protein</fullName>
    </submittedName>
</protein>
<dbReference type="KEGG" id="chih:GWR21_16085"/>
<reference evidence="1 2" key="1">
    <citation type="submission" date="2020-01" db="EMBL/GenBank/DDBJ databases">
        <title>Complete genome sequence of Chitinophaga sp. H33E-04 isolated from quinoa roots.</title>
        <authorList>
            <person name="Weon H.-Y."/>
            <person name="Lee S.A."/>
        </authorList>
    </citation>
    <scope>NUCLEOTIDE SEQUENCE [LARGE SCALE GENOMIC DNA]</scope>
    <source>
        <strain evidence="1 2">H33E-04</strain>
    </source>
</reference>
<proteinExistence type="predicted"/>
<organism evidence="1 2">
    <name type="scientific">Chitinophaga agri</name>
    <dbReference type="NCBI Taxonomy" id="2703787"/>
    <lineage>
        <taxon>Bacteria</taxon>
        <taxon>Pseudomonadati</taxon>
        <taxon>Bacteroidota</taxon>
        <taxon>Chitinophagia</taxon>
        <taxon>Chitinophagales</taxon>
        <taxon>Chitinophagaceae</taxon>
        <taxon>Chitinophaga</taxon>
    </lineage>
</organism>